<dbReference type="EMBL" id="CP038810">
    <property type="protein sequence ID" value="QBZ96617.1"/>
    <property type="molecule type" value="Genomic_DNA"/>
</dbReference>
<dbReference type="Proteomes" id="UP000296862">
    <property type="component" value="Chromosome"/>
</dbReference>
<evidence type="ECO:0000256" key="3">
    <source>
        <dbReference type="ARBA" id="ARBA00022729"/>
    </source>
</evidence>
<evidence type="ECO:0008006" key="10">
    <source>
        <dbReference type="Google" id="ProtNLM"/>
    </source>
</evidence>
<accession>A0A4P7PPP9</accession>
<feature type="domain" description="RagB/SusD" evidence="6">
    <location>
        <begin position="342"/>
        <end position="500"/>
    </location>
</feature>
<evidence type="ECO:0000259" key="7">
    <source>
        <dbReference type="Pfam" id="PF14322"/>
    </source>
</evidence>
<organism evidence="8 9">
    <name type="scientific">Flavobacterium sangjuense</name>
    <dbReference type="NCBI Taxonomy" id="2518177"/>
    <lineage>
        <taxon>Bacteria</taxon>
        <taxon>Pseudomonadati</taxon>
        <taxon>Bacteroidota</taxon>
        <taxon>Flavobacteriia</taxon>
        <taxon>Flavobacteriales</taxon>
        <taxon>Flavobacteriaceae</taxon>
        <taxon>Flavobacterium</taxon>
    </lineage>
</organism>
<evidence type="ECO:0000256" key="5">
    <source>
        <dbReference type="ARBA" id="ARBA00023237"/>
    </source>
</evidence>
<dbReference type="AlphaFoldDB" id="A0A4P7PPP9"/>
<dbReference type="RefSeq" id="WP_136150619.1">
    <property type="nucleotide sequence ID" value="NZ_CP038810.1"/>
</dbReference>
<dbReference type="PROSITE" id="PS51257">
    <property type="entry name" value="PROKAR_LIPOPROTEIN"/>
    <property type="match status" value="1"/>
</dbReference>
<dbReference type="Pfam" id="PF14322">
    <property type="entry name" value="SusD-like_3"/>
    <property type="match status" value="1"/>
</dbReference>
<gene>
    <name evidence="8" type="ORF">GS03_00094</name>
</gene>
<protein>
    <recommendedName>
        <fullName evidence="10">RagB/SusD family nutrient uptake outer membrane protein</fullName>
    </recommendedName>
</protein>
<keyword evidence="4" id="KW-0472">Membrane</keyword>
<comment type="subcellular location">
    <subcellularLocation>
        <location evidence="1">Cell outer membrane</location>
    </subcellularLocation>
</comment>
<dbReference type="Gene3D" id="1.25.40.390">
    <property type="match status" value="1"/>
</dbReference>
<proteinExistence type="inferred from homology"/>
<dbReference type="InterPro" id="IPR012944">
    <property type="entry name" value="SusD_RagB_dom"/>
</dbReference>
<dbReference type="SUPFAM" id="SSF48452">
    <property type="entry name" value="TPR-like"/>
    <property type="match status" value="1"/>
</dbReference>
<feature type="domain" description="SusD-like N-terminal" evidence="7">
    <location>
        <begin position="91"/>
        <end position="222"/>
    </location>
</feature>
<name>A0A4P7PPP9_9FLAO</name>
<keyword evidence="3" id="KW-0732">Signal</keyword>
<evidence type="ECO:0000256" key="1">
    <source>
        <dbReference type="ARBA" id="ARBA00004442"/>
    </source>
</evidence>
<keyword evidence="9" id="KW-1185">Reference proteome</keyword>
<dbReference type="InterPro" id="IPR033985">
    <property type="entry name" value="SusD-like_N"/>
</dbReference>
<keyword evidence="5" id="KW-0998">Cell outer membrane</keyword>
<dbReference type="KEGG" id="fsn:GS03_00094"/>
<dbReference type="GO" id="GO:0009279">
    <property type="term" value="C:cell outer membrane"/>
    <property type="evidence" value="ECO:0007669"/>
    <property type="project" value="UniProtKB-SubCell"/>
</dbReference>
<comment type="similarity">
    <text evidence="2">Belongs to the SusD family.</text>
</comment>
<dbReference type="OrthoDB" id="1100079at2"/>
<sequence>MKKSLVYLLIATSILGVGCSEDFLDPVRDTRVLTAEEIAAAAEFNPGIIQGGIDGLYNFLIEPGGVAGTGRHYDLGQKGVDIWLDMLSSDMALSSNSYGWYQNVANVISTVDFTRQENTIIWTYYYKVISTSNEIIGQLGGNDAVPSSVETRHQYAQAKAMRAYAYFYLAQIFQRNHDLSQPILPFYNGTSADTAAKVPASQIYAQIETDLLQAIDLLSDFTRPSKDKMDVWVAKGLLAYAYAAQGNYASAKTVSEEIITSSGYALTTRGQLAFPGAGSGFNDISTPSWMWGFDLTEELGHQLVDWWGQIDYFTYSYAWAGDRKSIDTGLLASIPAGDIRRTQFGTTGTTNRMPINKFFDPARVAGQQYVITTDLIFMRLDEFYLLSAEASAKTGDEATAKNRLKDLMAIRFAGGAAAAAAYVDPLSGQALKDAIYLNTRIEMWGEGKSYLAMKRNEATVTRGTNHVFRSGSSFVWDSDEMSFQIPQSEILNNPAITGQN</sequence>
<dbReference type="Pfam" id="PF07980">
    <property type="entry name" value="SusD_RagB"/>
    <property type="match status" value="1"/>
</dbReference>
<evidence type="ECO:0000256" key="4">
    <source>
        <dbReference type="ARBA" id="ARBA00023136"/>
    </source>
</evidence>
<reference evidence="8 9" key="1">
    <citation type="submission" date="2019-04" db="EMBL/GenBank/DDBJ databases">
        <title>Flavobacterium sp. GS03.</title>
        <authorList>
            <person name="Kim H."/>
        </authorList>
    </citation>
    <scope>NUCLEOTIDE SEQUENCE [LARGE SCALE GENOMIC DNA]</scope>
    <source>
        <strain evidence="8 9">GS03</strain>
    </source>
</reference>
<evidence type="ECO:0000313" key="9">
    <source>
        <dbReference type="Proteomes" id="UP000296862"/>
    </source>
</evidence>
<evidence type="ECO:0000313" key="8">
    <source>
        <dbReference type="EMBL" id="QBZ96617.1"/>
    </source>
</evidence>
<evidence type="ECO:0000256" key="2">
    <source>
        <dbReference type="ARBA" id="ARBA00006275"/>
    </source>
</evidence>
<dbReference type="InterPro" id="IPR011990">
    <property type="entry name" value="TPR-like_helical_dom_sf"/>
</dbReference>
<evidence type="ECO:0000259" key="6">
    <source>
        <dbReference type="Pfam" id="PF07980"/>
    </source>
</evidence>